<dbReference type="Proteomes" id="UP000277580">
    <property type="component" value="Unassembled WGS sequence"/>
</dbReference>
<feature type="region of interest" description="Disordered" evidence="2">
    <location>
        <begin position="1"/>
        <end position="67"/>
    </location>
</feature>
<dbReference type="InParanoid" id="A0A3N4LA12"/>
<dbReference type="AlphaFoldDB" id="A0A3N4LA12"/>
<keyword evidence="1" id="KW-0175">Coiled coil</keyword>
<feature type="coiled-coil region" evidence="1">
    <location>
        <begin position="77"/>
        <end position="104"/>
    </location>
</feature>
<proteinExistence type="predicted"/>
<keyword evidence="4" id="KW-1185">Reference proteome</keyword>
<dbReference type="EMBL" id="ML119105">
    <property type="protein sequence ID" value="RPB17481.1"/>
    <property type="molecule type" value="Genomic_DNA"/>
</dbReference>
<dbReference type="PANTHER" id="PTHR22705">
    <property type="entry name" value="ZINC FINGER, ZZ DOMAIN CONTAINING 3"/>
    <property type="match status" value="1"/>
</dbReference>
<accession>A0A3N4LA12</accession>
<reference evidence="3 4" key="1">
    <citation type="journal article" date="2018" name="Nat. Ecol. Evol.">
        <title>Pezizomycetes genomes reveal the molecular basis of ectomycorrhizal truffle lifestyle.</title>
        <authorList>
            <person name="Murat C."/>
            <person name="Payen T."/>
            <person name="Noel B."/>
            <person name="Kuo A."/>
            <person name="Morin E."/>
            <person name="Chen J."/>
            <person name="Kohler A."/>
            <person name="Krizsan K."/>
            <person name="Balestrini R."/>
            <person name="Da Silva C."/>
            <person name="Montanini B."/>
            <person name="Hainaut M."/>
            <person name="Levati E."/>
            <person name="Barry K.W."/>
            <person name="Belfiori B."/>
            <person name="Cichocki N."/>
            <person name="Clum A."/>
            <person name="Dockter R.B."/>
            <person name="Fauchery L."/>
            <person name="Guy J."/>
            <person name="Iotti M."/>
            <person name="Le Tacon F."/>
            <person name="Lindquist E.A."/>
            <person name="Lipzen A."/>
            <person name="Malagnac F."/>
            <person name="Mello A."/>
            <person name="Molinier V."/>
            <person name="Miyauchi S."/>
            <person name="Poulain J."/>
            <person name="Riccioni C."/>
            <person name="Rubini A."/>
            <person name="Sitrit Y."/>
            <person name="Splivallo R."/>
            <person name="Traeger S."/>
            <person name="Wang M."/>
            <person name="Zifcakova L."/>
            <person name="Wipf D."/>
            <person name="Zambonelli A."/>
            <person name="Paolocci F."/>
            <person name="Nowrousian M."/>
            <person name="Ottonello S."/>
            <person name="Baldrian P."/>
            <person name="Spatafora J.W."/>
            <person name="Henrissat B."/>
            <person name="Nagy L.G."/>
            <person name="Aury J.M."/>
            <person name="Wincker P."/>
            <person name="Grigoriev I.V."/>
            <person name="Bonfante P."/>
            <person name="Martin F.M."/>
        </authorList>
    </citation>
    <scope>NUCLEOTIDE SEQUENCE [LARGE SCALE GENOMIC DNA]</scope>
    <source>
        <strain evidence="3 4">CCBAS932</strain>
    </source>
</reference>
<dbReference type="InterPro" id="IPR037830">
    <property type="entry name" value="ZZZ3"/>
</dbReference>
<sequence>MAPIDAPLAPSRPPSNNVDIAGAGATPTRATAQTTTPVATPPIASSTSTSASASASASTSAAATSTNTDSIALRSTLRLLMLQRERARNDIQTLEELRLQALDKPVEFIEYIQELAAAGHPTSSSSSSDEESTTTKDLPKPQEIYRCPTIEWQKYHVLGAPLEKLVEEQQRRPMVVPQQMQTGGILGVGAEFGEKISGDGGVMKGRMRLFDGVSQRGGVVGR</sequence>
<dbReference type="OrthoDB" id="20473at2759"/>
<evidence type="ECO:0000256" key="1">
    <source>
        <dbReference type="SAM" id="Coils"/>
    </source>
</evidence>
<evidence type="ECO:0000313" key="4">
    <source>
        <dbReference type="Proteomes" id="UP000277580"/>
    </source>
</evidence>
<evidence type="ECO:0000256" key="2">
    <source>
        <dbReference type="SAM" id="MobiDB-lite"/>
    </source>
</evidence>
<feature type="compositionally biased region" description="Low complexity" evidence="2">
    <location>
        <begin position="23"/>
        <end position="67"/>
    </location>
</feature>
<gene>
    <name evidence="3" type="ORF">P167DRAFT_479038</name>
</gene>
<feature type="region of interest" description="Disordered" evidence="2">
    <location>
        <begin position="118"/>
        <end position="138"/>
    </location>
</feature>
<dbReference type="PANTHER" id="PTHR22705:SF0">
    <property type="entry name" value="ZZ-TYPE ZINC FINGER-CONTAINING PROTEIN 3"/>
    <property type="match status" value="1"/>
</dbReference>
<protein>
    <submittedName>
        <fullName evidence="3">Uncharacterized protein</fullName>
    </submittedName>
</protein>
<name>A0A3N4LA12_9PEZI</name>
<organism evidence="3 4">
    <name type="scientific">Morchella conica CCBAS932</name>
    <dbReference type="NCBI Taxonomy" id="1392247"/>
    <lineage>
        <taxon>Eukaryota</taxon>
        <taxon>Fungi</taxon>
        <taxon>Dikarya</taxon>
        <taxon>Ascomycota</taxon>
        <taxon>Pezizomycotina</taxon>
        <taxon>Pezizomycetes</taxon>
        <taxon>Pezizales</taxon>
        <taxon>Morchellaceae</taxon>
        <taxon>Morchella</taxon>
    </lineage>
</organism>
<evidence type="ECO:0000313" key="3">
    <source>
        <dbReference type="EMBL" id="RPB17481.1"/>
    </source>
</evidence>